<reference evidence="3" key="1">
    <citation type="submission" date="2021-02" db="EMBL/GenBank/DDBJ databases">
        <authorList>
            <person name="Nowell W R."/>
        </authorList>
    </citation>
    <scope>NUCLEOTIDE SEQUENCE</scope>
</reference>
<dbReference type="AlphaFoldDB" id="A0A820ADA1"/>
<protein>
    <recommendedName>
        <fullName evidence="1">HAT C-terminal dimerisation domain-containing protein</fullName>
    </recommendedName>
</protein>
<dbReference type="Pfam" id="PF05699">
    <property type="entry name" value="Dimer_Tnp_hAT"/>
    <property type="match status" value="1"/>
</dbReference>
<gene>
    <name evidence="3" type="ORF">UXM345_LOCUS27196</name>
    <name evidence="2" type="ORF">XDN619_LOCUS12437</name>
</gene>
<sequence length="169" mass="19107">IAAYLDPYTFRNMNDGDKSIAEDLILQRMGLNGINRPTVHQNSQVINASQQVNDPLDKFLAKCGIISGSSATTMAPSRRRSLREQLAFYVDRVQEWKVFEGFWNLYYKDLPDLVSIVRSCNIGPASSVASESLFSISGYVQRKQRSSLASDTLRYSMVLRDRDILADLF</sequence>
<dbReference type="EMBL" id="CAJOBF010005793">
    <property type="protein sequence ID" value="CAF4186893.1"/>
    <property type="molecule type" value="Genomic_DNA"/>
</dbReference>
<dbReference type="EMBL" id="CAJNRG010004907">
    <property type="protein sequence ID" value="CAF2070520.1"/>
    <property type="molecule type" value="Genomic_DNA"/>
</dbReference>
<dbReference type="Proteomes" id="UP000663887">
    <property type="component" value="Unassembled WGS sequence"/>
</dbReference>
<proteinExistence type="predicted"/>
<feature type="domain" description="HAT C-terminal dimerisation" evidence="1">
    <location>
        <begin position="102"/>
        <end position="160"/>
    </location>
</feature>
<feature type="non-terminal residue" evidence="3">
    <location>
        <position position="1"/>
    </location>
</feature>
<evidence type="ECO:0000313" key="4">
    <source>
        <dbReference type="Proteomes" id="UP000663842"/>
    </source>
</evidence>
<comment type="caution">
    <text evidence="3">The sequence shown here is derived from an EMBL/GenBank/DDBJ whole genome shotgun (WGS) entry which is preliminary data.</text>
</comment>
<evidence type="ECO:0000259" key="1">
    <source>
        <dbReference type="Pfam" id="PF05699"/>
    </source>
</evidence>
<dbReference type="SUPFAM" id="SSF53098">
    <property type="entry name" value="Ribonuclease H-like"/>
    <property type="match status" value="1"/>
</dbReference>
<accession>A0A820ADA1</accession>
<evidence type="ECO:0000313" key="3">
    <source>
        <dbReference type="EMBL" id="CAF4186893.1"/>
    </source>
</evidence>
<dbReference type="Proteomes" id="UP000663842">
    <property type="component" value="Unassembled WGS sequence"/>
</dbReference>
<dbReference type="InterPro" id="IPR008906">
    <property type="entry name" value="HATC_C_dom"/>
</dbReference>
<name>A0A820ADA1_9BILA</name>
<dbReference type="InterPro" id="IPR012337">
    <property type="entry name" value="RNaseH-like_sf"/>
</dbReference>
<organism evidence="3 4">
    <name type="scientific">Rotaria magnacalcarata</name>
    <dbReference type="NCBI Taxonomy" id="392030"/>
    <lineage>
        <taxon>Eukaryota</taxon>
        <taxon>Metazoa</taxon>
        <taxon>Spiralia</taxon>
        <taxon>Gnathifera</taxon>
        <taxon>Rotifera</taxon>
        <taxon>Eurotatoria</taxon>
        <taxon>Bdelloidea</taxon>
        <taxon>Philodinida</taxon>
        <taxon>Philodinidae</taxon>
        <taxon>Rotaria</taxon>
    </lineage>
</organism>
<evidence type="ECO:0000313" key="2">
    <source>
        <dbReference type="EMBL" id="CAF2070520.1"/>
    </source>
</evidence>
<dbReference type="GO" id="GO:0046983">
    <property type="term" value="F:protein dimerization activity"/>
    <property type="evidence" value="ECO:0007669"/>
    <property type="project" value="InterPro"/>
</dbReference>